<dbReference type="EMBL" id="JBHSNC010000051">
    <property type="protein sequence ID" value="MFC5531106.1"/>
    <property type="molecule type" value="Genomic_DNA"/>
</dbReference>
<dbReference type="PROSITE" id="PS51257">
    <property type="entry name" value="PROKAR_LIPOPROTEIN"/>
    <property type="match status" value="1"/>
</dbReference>
<keyword evidence="3" id="KW-1185">Reference proteome</keyword>
<organism evidence="2 3">
    <name type="scientific">Cohnella yongneupensis</name>
    <dbReference type="NCBI Taxonomy" id="425006"/>
    <lineage>
        <taxon>Bacteria</taxon>
        <taxon>Bacillati</taxon>
        <taxon>Bacillota</taxon>
        <taxon>Bacilli</taxon>
        <taxon>Bacillales</taxon>
        <taxon>Paenibacillaceae</taxon>
        <taxon>Cohnella</taxon>
    </lineage>
</organism>
<feature type="region of interest" description="Disordered" evidence="1">
    <location>
        <begin position="266"/>
        <end position="289"/>
    </location>
</feature>
<sequence length="289" mass="31581">MCRFDREQRRGPLVAALILVILLSACGKANKAESPVASALAEAQTAAKQMKKYAFEMQLDQKLSGTAETAADIKVDMQGLVEREPLKLDQTINTTIDGETSVVRTVIVPEGYYMYLPEYEEWSKLTPANAAENTATLSDFQVDPGQAIQDIDTLAEFASVEKDARTQIVRYEGNGTEAKAYAVTLLKSTMGLSDMDQRTQDSLKVSKLKLTLTLDAANHWPMSYTIESELSLELETSKVTTVQMSLSGSYSEINKSTAVTLPEAAKGALDPDQIDEQLGDDPLNLKNGQ</sequence>
<reference evidence="3" key="1">
    <citation type="journal article" date="2019" name="Int. J. Syst. Evol. Microbiol.">
        <title>The Global Catalogue of Microorganisms (GCM) 10K type strain sequencing project: providing services to taxonomists for standard genome sequencing and annotation.</title>
        <authorList>
            <consortium name="The Broad Institute Genomics Platform"/>
            <consortium name="The Broad Institute Genome Sequencing Center for Infectious Disease"/>
            <person name="Wu L."/>
            <person name="Ma J."/>
        </authorList>
    </citation>
    <scope>NUCLEOTIDE SEQUENCE [LARGE SCALE GENOMIC DNA]</scope>
    <source>
        <strain evidence="3">CGMCC 1.18578</strain>
    </source>
</reference>
<name>A0ABW0R1I7_9BACL</name>
<accession>A0ABW0R1I7</accession>
<gene>
    <name evidence="2" type="ORF">ACFPQ4_16935</name>
</gene>
<dbReference type="InterPro" id="IPR046720">
    <property type="entry name" value="DUF6612"/>
</dbReference>
<dbReference type="Pfam" id="PF20316">
    <property type="entry name" value="DUF6612"/>
    <property type="match status" value="1"/>
</dbReference>
<comment type="caution">
    <text evidence="2">The sequence shown here is derived from an EMBL/GenBank/DDBJ whole genome shotgun (WGS) entry which is preliminary data.</text>
</comment>
<dbReference type="Gene3D" id="2.50.20.20">
    <property type="match status" value="1"/>
</dbReference>
<evidence type="ECO:0000313" key="3">
    <source>
        <dbReference type="Proteomes" id="UP001596108"/>
    </source>
</evidence>
<dbReference type="Proteomes" id="UP001596108">
    <property type="component" value="Unassembled WGS sequence"/>
</dbReference>
<evidence type="ECO:0000313" key="2">
    <source>
        <dbReference type="EMBL" id="MFC5531106.1"/>
    </source>
</evidence>
<evidence type="ECO:0000256" key="1">
    <source>
        <dbReference type="SAM" id="MobiDB-lite"/>
    </source>
</evidence>
<proteinExistence type="predicted"/>
<protein>
    <submittedName>
        <fullName evidence="2">DUF6612 family protein</fullName>
    </submittedName>
</protein>
<dbReference type="RefSeq" id="WP_378113048.1">
    <property type="nucleotide sequence ID" value="NZ_JBHSNC010000051.1"/>
</dbReference>